<dbReference type="EMBL" id="QGDT01000001">
    <property type="protein sequence ID" value="PWJ60224.1"/>
    <property type="molecule type" value="Genomic_DNA"/>
</dbReference>
<keyword evidence="4" id="KW-1185">Reference proteome</keyword>
<keyword evidence="2" id="KW-0472">Membrane</keyword>
<name>A0A316ASJ2_9BACT</name>
<comment type="caution">
    <text evidence="3">The sequence shown here is derived from an EMBL/GenBank/DDBJ whole genome shotgun (WGS) entry which is preliminary data.</text>
</comment>
<dbReference type="RefSeq" id="WP_109672349.1">
    <property type="nucleotide sequence ID" value="NZ_QGDT01000001.1"/>
</dbReference>
<accession>A0A316ASJ2</accession>
<dbReference type="Proteomes" id="UP000245880">
    <property type="component" value="Unassembled WGS sequence"/>
</dbReference>
<feature type="transmembrane region" description="Helical" evidence="2">
    <location>
        <begin position="56"/>
        <end position="74"/>
    </location>
</feature>
<keyword evidence="2" id="KW-1133">Transmembrane helix</keyword>
<evidence type="ECO:0000313" key="3">
    <source>
        <dbReference type="EMBL" id="PWJ60224.1"/>
    </source>
</evidence>
<feature type="region of interest" description="Disordered" evidence="1">
    <location>
        <begin position="1"/>
        <end position="21"/>
    </location>
</feature>
<reference evidence="3 4" key="1">
    <citation type="submission" date="2018-03" db="EMBL/GenBank/DDBJ databases">
        <title>Genomic Encyclopedia of Archaeal and Bacterial Type Strains, Phase II (KMG-II): from individual species to whole genera.</title>
        <authorList>
            <person name="Goeker M."/>
        </authorList>
    </citation>
    <scope>NUCLEOTIDE SEQUENCE [LARGE SCALE GENOMIC DNA]</scope>
    <source>
        <strain evidence="3 4">DSM 100346</strain>
    </source>
</reference>
<gene>
    <name evidence="3" type="ORF">CLV98_101405</name>
</gene>
<dbReference type="AlphaFoldDB" id="A0A316ASJ2"/>
<protein>
    <submittedName>
        <fullName evidence="3">Uncharacterized protein</fullName>
    </submittedName>
</protein>
<keyword evidence="2" id="KW-0812">Transmembrane</keyword>
<evidence type="ECO:0000256" key="2">
    <source>
        <dbReference type="SAM" id="Phobius"/>
    </source>
</evidence>
<organism evidence="3 4">
    <name type="scientific">Dyadobacter jejuensis</name>
    <dbReference type="NCBI Taxonomy" id="1082580"/>
    <lineage>
        <taxon>Bacteria</taxon>
        <taxon>Pseudomonadati</taxon>
        <taxon>Bacteroidota</taxon>
        <taxon>Cytophagia</taxon>
        <taxon>Cytophagales</taxon>
        <taxon>Spirosomataceae</taxon>
        <taxon>Dyadobacter</taxon>
    </lineage>
</organism>
<evidence type="ECO:0000313" key="4">
    <source>
        <dbReference type="Proteomes" id="UP000245880"/>
    </source>
</evidence>
<evidence type="ECO:0000256" key="1">
    <source>
        <dbReference type="SAM" id="MobiDB-lite"/>
    </source>
</evidence>
<dbReference type="OrthoDB" id="961307at2"/>
<sequence>MSSSADLTSKISAKPFSSDTQAQKEELELEIGLFKDQLDQQLDGLKTQATVAGKKALIVGGIVASTYIVMNALLPKEKEDKPQKIKDIEVDEVIEIPTKKKKNKATQEVLKAAQGIAWTLAVGWARKQLMNYIAADRRANEKNKL</sequence>
<proteinExistence type="predicted"/>